<dbReference type="EMBL" id="UINC01175327">
    <property type="protein sequence ID" value="SVD81898.1"/>
    <property type="molecule type" value="Genomic_DNA"/>
</dbReference>
<name>A0A382YHA9_9ZZZZ</name>
<reference evidence="1" key="1">
    <citation type="submission" date="2018-05" db="EMBL/GenBank/DDBJ databases">
        <authorList>
            <person name="Lanie J.A."/>
            <person name="Ng W.-L."/>
            <person name="Kazmierczak K.M."/>
            <person name="Andrzejewski T.M."/>
            <person name="Davidsen T.M."/>
            <person name="Wayne K.J."/>
            <person name="Tettelin H."/>
            <person name="Glass J.I."/>
            <person name="Rusch D."/>
            <person name="Podicherti R."/>
            <person name="Tsui H.-C.T."/>
            <person name="Winkler M.E."/>
        </authorList>
    </citation>
    <scope>NUCLEOTIDE SEQUENCE</scope>
</reference>
<evidence type="ECO:0000313" key="1">
    <source>
        <dbReference type="EMBL" id="SVD81898.1"/>
    </source>
</evidence>
<organism evidence="1">
    <name type="scientific">marine metagenome</name>
    <dbReference type="NCBI Taxonomy" id="408172"/>
    <lineage>
        <taxon>unclassified sequences</taxon>
        <taxon>metagenomes</taxon>
        <taxon>ecological metagenomes</taxon>
    </lineage>
</organism>
<proteinExistence type="predicted"/>
<sequence length="63" mass="7342">MTIAEPSVVGEVQQKIHFRRGRAAGEMRHDVLKTNDDRHLRAAHIKDHRPFAARKIAHRSKFF</sequence>
<protein>
    <submittedName>
        <fullName evidence="1">Uncharacterized protein</fullName>
    </submittedName>
</protein>
<dbReference type="AlphaFoldDB" id="A0A382YHA9"/>
<accession>A0A382YHA9</accession>
<gene>
    <name evidence="1" type="ORF">METZ01_LOCUS434752</name>
</gene>